<comment type="caution">
    <text evidence="1">The sequence shown here is derived from an EMBL/GenBank/DDBJ whole genome shotgun (WGS) entry which is preliminary data.</text>
</comment>
<evidence type="ECO:0000313" key="2">
    <source>
        <dbReference type="Proteomes" id="UP001062846"/>
    </source>
</evidence>
<reference evidence="1" key="1">
    <citation type="submission" date="2022-02" db="EMBL/GenBank/DDBJ databases">
        <title>Plant Genome Project.</title>
        <authorList>
            <person name="Zhang R.-G."/>
        </authorList>
    </citation>
    <scope>NUCLEOTIDE SEQUENCE</scope>
    <source>
        <strain evidence="1">AT1</strain>
    </source>
</reference>
<sequence length="555" mass="62086">MLATSPVIDTLSCNLSTHFNVIDRIFQHSFFSLEPYSNPPDHHRIRPIVLCRCSSSFSLQKDRFASRAQDFLDCAEKLQVPEEDRGLEQEKRKKKKVSPYLASLVKVLCWKSPPNFLRPCGQWRPKYPSTSSGFIVKGRKVLTCAQCVDHHTKVQLKKPNSDTLYTATVVAVALECDLAMLTVSDDKFWEGVVPVEFGDIPAPEEKLAIMGYPDGKFSMITTSVSKVSMIKSSSCLAELLGVQVDVAIVVGTSGSPVFNKRGKCVGMAFQSCKEDESDIIAASVIDHVLQDYDKNGAYTGFPTLGIVWQNMEYPDLRLFLKMGRGQQGILIIEVKPNYPEYEILKPNDIILSIDGINIGNDGTVPVSQGQRMPFSYLLTQKYTGDTVDLEVLRNSEIRKHSLKLTAHKQFKPANISGRPFSHYIVAGFVFTTLSIPYLQSEYGRSLRNLSKELIWQALYEERVVISKVLKSGTTNGYDHMEYLENAQVLAVNGMAVQSLKSFASIVESCNQEFLEFILDKQKKLVLHTASAKARTPDILKMHNIPSAMSDDLKIC</sequence>
<gene>
    <name evidence="1" type="ORF">RHMOL_Rhmol13G0050900</name>
</gene>
<accession>A0ACC0L4K9</accession>
<keyword evidence="2" id="KW-1185">Reference proteome</keyword>
<organism evidence="1 2">
    <name type="scientific">Rhododendron molle</name>
    <name type="common">Chinese azalea</name>
    <name type="synonym">Azalea mollis</name>
    <dbReference type="NCBI Taxonomy" id="49168"/>
    <lineage>
        <taxon>Eukaryota</taxon>
        <taxon>Viridiplantae</taxon>
        <taxon>Streptophyta</taxon>
        <taxon>Embryophyta</taxon>
        <taxon>Tracheophyta</taxon>
        <taxon>Spermatophyta</taxon>
        <taxon>Magnoliopsida</taxon>
        <taxon>eudicotyledons</taxon>
        <taxon>Gunneridae</taxon>
        <taxon>Pentapetalae</taxon>
        <taxon>asterids</taxon>
        <taxon>Ericales</taxon>
        <taxon>Ericaceae</taxon>
        <taxon>Ericoideae</taxon>
        <taxon>Rhodoreae</taxon>
        <taxon>Rhododendron</taxon>
    </lineage>
</organism>
<name>A0ACC0L4K9_RHOML</name>
<evidence type="ECO:0000313" key="1">
    <source>
        <dbReference type="EMBL" id="KAI8523138.1"/>
    </source>
</evidence>
<dbReference type="EMBL" id="CM046400">
    <property type="protein sequence ID" value="KAI8523138.1"/>
    <property type="molecule type" value="Genomic_DNA"/>
</dbReference>
<protein>
    <submittedName>
        <fullName evidence="1">Uncharacterized protein</fullName>
    </submittedName>
</protein>
<dbReference type="Proteomes" id="UP001062846">
    <property type="component" value="Chromosome 13"/>
</dbReference>
<proteinExistence type="predicted"/>